<feature type="transmembrane region" description="Helical" evidence="1">
    <location>
        <begin position="207"/>
        <end position="224"/>
    </location>
</feature>
<evidence type="ECO:0000313" key="4">
    <source>
        <dbReference type="Proteomes" id="UP000000663"/>
    </source>
</evidence>
<keyword evidence="1" id="KW-1133">Transmembrane helix</keyword>
<keyword evidence="1" id="KW-0472">Membrane</keyword>
<feature type="transmembrane region" description="Helical" evidence="1">
    <location>
        <begin position="111"/>
        <end position="134"/>
    </location>
</feature>
<reference evidence="3 4" key="1">
    <citation type="journal article" date="2006" name="Science">
        <title>Genome of rice cluster I archaea -- the key methane producers in the rice rhizosphere.</title>
        <authorList>
            <person name="Erkel C."/>
            <person name="Kube M."/>
            <person name="Reinhardt R."/>
            <person name="Liesack W."/>
        </authorList>
    </citation>
    <scope>NUCLEOTIDE SEQUENCE [LARGE SCALE GENOMIC DNA]</scope>
    <source>
        <strain evidence="4">DSM 22066 / NBRC 105507 / MRE50</strain>
    </source>
</reference>
<dbReference type="STRING" id="351160.RCIX844"/>
<evidence type="ECO:0000256" key="1">
    <source>
        <dbReference type="SAM" id="Phobius"/>
    </source>
</evidence>
<accession>Q0W5Y6</accession>
<organism evidence="3 4">
    <name type="scientific">Methanocella arvoryzae (strain DSM 22066 / NBRC 105507 / MRE50)</name>
    <dbReference type="NCBI Taxonomy" id="351160"/>
    <lineage>
        <taxon>Archaea</taxon>
        <taxon>Methanobacteriati</taxon>
        <taxon>Methanobacteriota</taxon>
        <taxon>Stenosarchaea group</taxon>
        <taxon>Methanomicrobia</taxon>
        <taxon>Methanocellales</taxon>
        <taxon>Methanocellaceae</taxon>
        <taxon>Methanocella</taxon>
    </lineage>
</organism>
<protein>
    <submittedName>
        <fullName evidence="3">Predicted CAAX amino terminal protease family protein</fullName>
    </submittedName>
</protein>
<feature type="transmembrane region" description="Helical" evidence="1">
    <location>
        <begin position="74"/>
        <end position="91"/>
    </location>
</feature>
<feature type="transmembrane region" description="Helical" evidence="1">
    <location>
        <begin position="181"/>
        <end position="201"/>
    </location>
</feature>
<evidence type="ECO:0000313" key="3">
    <source>
        <dbReference type="EMBL" id="CAJ36207.1"/>
    </source>
</evidence>
<feature type="transmembrane region" description="Helical" evidence="1">
    <location>
        <begin position="31"/>
        <end position="54"/>
    </location>
</feature>
<sequence length="310" mass="32713">MSAPTGGPFSPDNPLVAGAGKSRKPPHIITLLLLPLVIVIAFSLIGGMILNAVLPENIAGSSLALALVVQNLDYVIPFGLMIVALAAWVLLREKRPLSTLGLGRRGAAWKYALGMACGIALYLVCMALLIAAGAVRVEQALEFGPLVALLVIWGMAGFVVQGAAEEIIFRGWQLPALASKYGIPVAVGLSALTFTALHLIADVDSLLVFPFLFVFAVLLSLYALSDRCIWGVCGFHAAWNWMDTNPFGIAGQGTTFSTSLFSYTVTGDLYYAINIAVLCAGIVVLLAMLAARARNSGSEPLPGERVKENA</sequence>
<feature type="domain" description="CAAX prenyl protease 2/Lysostaphin resistance protein A-like" evidence="2">
    <location>
        <begin position="150"/>
        <end position="242"/>
    </location>
</feature>
<dbReference type="GO" id="GO:0080120">
    <property type="term" value="P:CAAX-box protein maturation"/>
    <property type="evidence" value="ECO:0007669"/>
    <property type="project" value="UniProtKB-ARBA"/>
</dbReference>
<dbReference type="eggNOG" id="arCOG02769">
    <property type="taxonomic scope" value="Archaea"/>
</dbReference>
<dbReference type="KEGG" id="rci:RCIX844"/>
<proteinExistence type="predicted"/>
<keyword evidence="1" id="KW-0812">Transmembrane</keyword>
<dbReference type="EMBL" id="AM114193">
    <property type="protein sequence ID" value="CAJ36207.1"/>
    <property type="molecule type" value="Genomic_DNA"/>
</dbReference>
<dbReference type="PANTHER" id="PTHR39430:SF1">
    <property type="entry name" value="PROTEASE"/>
    <property type="match status" value="1"/>
</dbReference>
<feature type="transmembrane region" description="Helical" evidence="1">
    <location>
        <begin position="269"/>
        <end position="291"/>
    </location>
</feature>
<dbReference type="RefSeq" id="WP_012036309.1">
    <property type="nucleotide sequence ID" value="NC_009464.1"/>
</dbReference>
<dbReference type="GO" id="GO:0006508">
    <property type="term" value="P:proteolysis"/>
    <property type="evidence" value="ECO:0007669"/>
    <property type="project" value="UniProtKB-KW"/>
</dbReference>
<evidence type="ECO:0000259" key="2">
    <source>
        <dbReference type="Pfam" id="PF02517"/>
    </source>
</evidence>
<dbReference type="Proteomes" id="UP000000663">
    <property type="component" value="Chromosome"/>
</dbReference>
<dbReference type="GeneID" id="5145796"/>
<keyword evidence="3" id="KW-0645">Protease</keyword>
<feature type="transmembrane region" description="Helical" evidence="1">
    <location>
        <begin position="146"/>
        <end position="169"/>
    </location>
</feature>
<dbReference type="InterPro" id="IPR003675">
    <property type="entry name" value="Rce1/LyrA-like_dom"/>
</dbReference>
<dbReference type="PANTHER" id="PTHR39430">
    <property type="entry name" value="MEMBRANE-ASSOCIATED PROTEASE-RELATED"/>
    <property type="match status" value="1"/>
</dbReference>
<keyword evidence="4" id="KW-1185">Reference proteome</keyword>
<gene>
    <name evidence="3" type="ORF">RCIX844</name>
</gene>
<keyword evidence="3" id="KW-0378">Hydrolase</keyword>
<name>Q0W5Y6_METAR</name>
<dbReference type="AlphaFoldDB" id="Q0W5Y6"/>
<dbReference type="GO" id="GO:0004175">
    <property type="term" value="F:endopeptidase activity"/>
    <property type="evidence" value="ECO:0007669"/>
    <property type="project" value="UniProtKB-ARBA"/>
</dbReference>
<dbReference type="Pfam" id="PF02517">
    <property type="entry name" value="Rce1-like"/>
    <property type="match status" value="1"/>
</dbReference>